<protein>
    <submittedName>
        <fullName evidence="5">3-oxoacyl-[acyl-carrier protein] reductase</fullName>
        <ecNumber evidence="5">1.1.1.100</ecNumber>
    </submittedName>
</protein>
<reference evidence="5" key="1">
    <citation type="submission" date="2020-02" db="EMBL/GenBank/DDBJ databases">
        <authorList>
            <person name="Meier V. D."/>
        </authorList>
    </citation>
    <scope>NUCLEOTIDE SEQUENCE</scope>
    <source>
        <strain evidence="5">AVDCRST_MAG48</strain>
    </source>
</reference>
<feature type="region of interest" description="Disordered" evidence="3">
    <location>
        <begin position="266"/>
        <end position="289"/>
    </location>
</feature>
<accession>A0A6J4KEM7</accession>
<dbReference type="EC" id="1.1.1.100" evidence="5"/>
<dbReference type="PANTHER" id="PTHR44196">
    <property type="entry name" value="DEHYDROGENASE/REDUCTASE SDR FAMILY MEMBER 7B"/>
    <property type="match status" value="1"/>
</dbReference>
<dbReference type="PANTHER" id="PTHR44196:SF1">
    <property type="entry name" value="DEHYDROGENASE_REDUCTASE SDR FAMILY MEMBER 7B"/>
    <property type="match status" value="1"/>
</dbReference>
<dbReference type="GO" id="GO:0004316">
    <property type="term" value="F:3-oxoacyl-[acyl-carrier-protein] reductase (NADPH) activity"/>
    <property type="evidence" value="ECO:0007669"/>
    <property type="project" value="UniProtKB-EC"/>
</dbReference>
<keyword evidence="2 5" id="KW-0560">Oxidoreductase</keyword>
<proteinExistence type="inferred from homology"/>
<evidence type="ECO:0000256" key="2">
    <source>
        <dbReference type="ARBA" id="ARBA00023002"/>
    </source>
</evidence>
<dbReference type="InterPro" id="IPR057326">
    <property type="entry name" value="KR_dom"/>
</dbReference>
<dbReference type="GO" id="GO:0016020">
    <property type="term" value="C:membrane"/>
    <property type="evidence" value="ECO:0007669"/>
    <property type="project" value="TreeGrafter"/>
</dbReference>
<dbReference type="SUPFAM" id="SSF51735">
    <property type="entry name" value="NAD(P)-binding Rossmann-fold domains"/>
    <property type="match status" value="1"/>
</dbReference>
<name>A0A6J4KEM7_9ACTN</name>
<dbReference type="AlphaFoldDB" id="A0A6J4KEM7"/>
<dbReference type="NCBIfam" id="NF005495">
    <property type="entry name" value="PRK07109.1"/>
    <property type="match status" value="1"/>
</dbReference>
<evidence type="ECO:0000313" key="5">
    <source>
        <dbReference type="EMBL" id="CAA9303915.1"/>
    </source>
</evidence>
<comment type="similarity">
    <text evidence="1">Belongs to the short-chain dehydrogenases/reductases (SDR) family.</text>
</comment>
<dbReference type="Gene3D" id="3.40.50.720">
    <property type="entry name" value="NAD(P)-binding Rossmann-like Domain"/>
    <property type="match status" value="1"/>
</dbReference>
<dbReference type="SMART" id="SM00822">
    <property type="entry name" value="PKS_KR"/>
    <property type="match status" value="1"/>
</dbReference>
<dbReference type="InterPro" id="IPR036291">
    <property type="entry name" value="NAD(P)-bd_dom_sf"/>
</dbReference>
<feature type="domain" description="Ketoreductase" evidence="4">
    <location>
        <begin position="9"/>
        <end position="195"/>
    </location>
</feature>
<dbReference type="InterPro" id="IPR002347">
    <property type="entry name" value="SDR_fam"/>
</dbReference>
<dbReference type="PRINTS" id="PR00081">
    <property type="entry name" value="GDHRDH"/>
</dbReference>
<sequence>MELKKIEDQVVVVLGASSGIGRETALRFAARGAKVVVAARGEAGLASLVEEVEAAGGEALAVVCDVADPAQVQKVADLAEGAHGRVDTWVNVAATSVFARFEDTTPEEFRRVMEVNYLGQVHGMLAALPALRRAGGGALIAVSSVEALVSLPVHAAYSASKHAVEGAVDALRRELRAERAPISVTSVKPGTINTPFFANARNRMDVAPKGPPPWYQPKVVADCILHAAEHPVRDLYAGGGGRQMAFSQAVAPRQVDAVLGRIGIPATRTHRSEPGGSEGNLYAPRPDDRVQGDFSGRARGFSLYTWARLHRPTAVGLLTAAVVARRAAARRSAAAARS</sequence>
<evidence type="ECO:0000259" key="4">
    <source>
        <dbReference type="SMART" id="SM00822"/>
    </source>
</evidence>
<organism evidence="5">
    <name type="scientific">uncultured Friedmanniella sp</name>
    <dbReference type="NCBI Taxonomy" id="335381"/>
    <lineage>
        <taxon>Bacteria</taxon>
        <taxon>Bacillati</taxon>
        <taxon>Actinomycetota</taxon>
        <taxon>Actinomycetes</taxon>
        <taxon>Propionibacteriales</taxon>
        <taxon>Nocardioidaceae</taxon>
        <taxon>Friedmanniella</taxon>
        <taxon>environmental samples</taxon>
    </lineage>
</organism>
<dbReference type="EMBL" id="CADCTS010000226">
    <property type="protein sequence ID" value="CAA9303915.1"/>
    <property type="molecule type" value="Genomic_DNA"/>
</dbReference>
<evidence type="ECO:0000256" key="3">
    <source>
        <dbReference type="SAM" id="MobiDB-lite"/>
    </source>
</evidence>
<gene>
    <name evidence="5" type="ORF">AVDCRST_MAG48-1546</name>
</gene>
<evidence type="ECO:0000256" key="1">
    <source>
        <dbReference type="ARBA" id="ARBA00006484"/>
    </source>
</evidence>
<dbReference type="Pfam" id="PF00106">
    <property type="entry name" value="adh_short"/>
    <property type="match status" value="1"/>
</dbReference>